<dbReference type="AlphaFoldDB" id="A0A243RS50"/>
<proteinExistence type="predicted"/>
<accession>A0A243RS50</accession>
<dbReference type="EMBL" id="NGFN01000240">
    <property type="protein sequence ID" value="OUC97831.1"/>
    <property type="molecule type" value="Genomic_DNA"/>
</dbReference>
<name>A0A243RS50_9ACTN</name>
<protein>
    <submittedName>
        <fullName evidence="1">Uncharacterized protein</fullName>
    </submittedName>
</protein>
<dbReference type="Proteomes" id="UP000195105">
    <property type="component" value="Unassembled WGS sequence"/>
</dbReference>
<evidence type="ECO:0000313" key="1">
    <source>
        <dbReference type="EMBL" id="OUC97831.1"/>
    </source>
</evidence>
<gene>
    <name evidence="1" type="ORF">CA983_29965</name>
</gene>
<organism evidence="1 2">
    <name type="scientific">Streptomyces swartbergensis</name>
    <dbReference type="NCBI Taxonomy" id="487165"/>
    <lineage>
        <taxon>Bacteria</taxon>
        <taxon>Bacillati</taxon>
        <taxon>Actinomycetota</taxon>
        <taxon>Actinomycetes</taxon>
        <taxon>Kitasatosporales</taxon>
        <taxon>Streptomycetaceae</taxon>
        <taxon>Streptomyces</taxon>
    </lineage>
</organism>
<keyword evidence="2" id="KW-1185">Reference proteome</keyword>
<sequence length="109" mass="12380">MATLYPSIELDALRAALEEVRTWRHRQPHTEATRYLELDAILDRAALGQIKRQLDQDAPTSLPEAVAAHHRIMAARRRALADARRIWDTAEAEAIREIARFMPVSGATR</sequence>
<reference evidence="1 2" key="1">
    <citation type="submission" date="2017-05" db="EMBL/GenBank/DDBJ databases">
        <title>Biotechnological potential of actinobacteria isolated from South African environments.</title>
        <authorList>
            <person name="Le Roes-Hill M."/>
            <person name="Prins A."/>
            <person name="Durrell K.A."/>
        </authorList>
    </citation>
    <scope>NUCLEOTIDE SEQUENCE [LARGE SCALE GENOMIC DNA]</scope>
    <source>
        <strain evidence="1 2">HMC13</strain>
    </source>
</reference>
<evidence type="ECO:0000313" key="2">
    <source>
        <dbReference type="Proteomes" id="UP000195105"/>
    </source>
</evidence>
<comment type="caution">
    <text evidence="1">The sequence shown here is derived from an EMBL/GenBank/DDBJ whole genome shotgun (WGS) entry which is preliminary data.</text>
</comment>